<feature type="region of interest" description="Disordered" evidence="1">
    <location>
        <begin position="280"/>
        <end position="362"/>
    </location>
</feature>
<organism evidence="2 3">
    <name type="scientific">Taphrina deformans (strain PYCC 5710 / ATCC 11124 / CBS 356.35 / IMI 108563 / JCM 9778 / NBRC 8474)</name>
    <name type="common">Peach leaf curl fungus</name>
    <name type="synonym">Lalaria deformans</name>
    <dbReference type="NCBI Taxonomy" id="1097556"/>
    <lineage>
        <taxon>Eukaryota</taxon>
        <taxon>Fungi</taxon>
        <taxon>Dikarya</taxon>
        <taxon>Ascomycota</taxon>
        <taxon>Taphrinomycotina</taxon>
        <taxon>Taphrinomycetes</taxon>
        <taxon>Taphrinales</taxon>
        <taxon>Taphrinaceae</taxon>
        <taxon>Taphrina</taxon>
    </lineage>
</organism>
<sequence>MVGTKANKSPATTKLDSEQVSKASKALLKHIHSATPKAEKTNLLASDVDAPENDTAIWLSLTTKKFIVDKKRLKPARLPLAHPFTPEDATVCLFVKDPQRTYKDMIEQAGLSSVVTRVVGISKLKEKHKSYEAKRALRDSHDIFMADDRVVSLLPSLLGKTFYAAKKNPLPISVPTKPEKSENLKIEINKALGSTSLHLAPGTCTMIRVGIAGQTAEQLAENIELVANRVIDQYVPQKWSGVRSLHIKTSSSVALPIWQTDAIFDPETDKVAAEKESSLSIEDGSVQSKKRKANKSVPGISVEAVDEVTEGTPTKKAKTAEAKPQTSKDQGKAATKAKAPVKKPAVVAPQIVNKGPKKARKA</sequence>
<dbReference type="InterPro" id="IPR016095">
    <property type="entry name" value="Ribosomal_uL1_3-a/b-sand"/>
</dbReference>
<name>R4XF52_TAPDE</name>
<dbReference type="AlphaFoldDB" id="R4XF52"/>
<dbReference type="eggNOG" id="KOG1685">
    <property type="taxonomic scope" value="Eukaryota"/>
</dbReference>
<dbReference type="STRING" id="1097556.R4XF52"/>
<dbReference type="EMBL" id="CAHR02000066">
    <property type="protein sequence ID" value="CCG81987.1"/>
    <property type="molecule type" value="Genomic_DNA"/>
</dbReference>
<protein>
    <recommendedName>
        <fullName evidence="4">Ribosomal protein L1</fullName>
    </recommendedName>
</protein>
<dbReference type="InterPro" id="IPR028364">
    <property type="entry name" value="Ribosomal_uL1/biogenesis"/>
</dbReference>
<dbReference type="Gene3D" id="3.40.50.790">
    <property type="match status" value="1"/>
</dbReference>
<evidence type="ECO:0000313" key="2">
    <source>
        <dbReference type="EMBL" id="CCG81987.1"/>
    </source>
</evidence>
<dbReference type="Proteomes" id="UP000013776">
    <property type="component" value="Unassembled WGS sequence"/>
</dbReference>
<dbReference type="OrthoDB" id="10251727at2759"/>
<proteinExistence type="predicted"/>
<gene>
    <name evidence="2" type="ORF">TAPDE_001897</name>
</gene>
<dbReference type="SUPFAM" id="SSF56808">
    <property type="entry name" value="Ribosomal protein L1"/>
    <property type="match status" value="1"/>
</dbReference>
<evidence type="ECO:0000313" key="3">
    <source>
        <dbReference type="Proteomes" id="UP000013776"/>
    </source>
</evidence>
<evidence type="ECO:0000256" key="1">
    <source>
        <dbReference type="SAM" id="MobiDB-lite"/>
    </source>
</evidence>
<dbReference type="InterPro" id="IPR023674">
    <property type="entry name" value="Ribosomal_uL1-like"/>
</dbReference>
<reference evidence="2 3" key="1">
    <citation type="journal article" date="2013" name="MBio">
        <title>Genome sequencing of the plant pathogen Taphrina deformans, the causal agent of peach leaf curl.</title>
        <authorList>
            <person name="Cisse O.H."/>
            <person name="Almeida J.M.G.C.F."/>
            <person name="Fonseca A."/>
            <person name="Kumar A.A."/>
            <person name="Salojaervi J."/>
            <person name="Overmyer K."/>
            <person name="Hauser P.M."/>
            <person name="Pagni M."/>
        </authorList>
    </citation>
    <scope>NUCLEOTIDE SEQUENCE [LARGE SCALE GENOMIC DNA]</scope>
    <source>
        <strain evidence="3">PYCC 5710 / ATCC 11124 / CBS 356.35 / IMI 108563 / JCM 9778 / NBRC 8474</strain>
    </source>
</reference>
<comment type="caution">
    <text evidence="2">The sequence shown here is derived from an EMBL/GenBank/DDBJ whole genome shotgun (WGS) entry which is preliminary data.</text>
</comment>
<dbReference type="Pfam" id="PF00687">
    <property type="entry name" value="Ribosomal_L1"/>
    <property type="match status" value="1"/>
</dbReference>
<accession>R4XF52</accession>
<evidence type="ECO:0008006" key="4">
    <source>
        <dbReference type="Google" id="ProtNLM"/>
    </source>
</evidence>
<keyword evidence="3" id="KW-1185">Reference proteome</keyword>
<dbReference type="VEuPathDB" id="FungiDB:TAPDE_001897"/>
<dbReference type="CDD" id="cd00403">
    <property type="entry name" value="Ribosomal_L1"/>
    <property type="match status" value="1"/>
</dbReference>
<feature type="compositionally biased region" description="Low complexity" evidence="1">
    <location>
        <begin position="332"/>
        <end position="349"/>
    </location>
</feature>